<protein>
    <submittedName>
        <fullName evidence="1">Uncharacterized protein</fullName>
    </submittedName>
</protein>
<proteinExistence type="predicted"/>
<dbReference type="EMBL" id="AP017424">
    <property type="protein sequence ID" value="BAU87564.1"/>
    <property type="molecule type" value="Genomic_DNA"/>
</dbReference>
<accession>A0A160P7Z3</accession>
<name>A0A160P7Z3_STRLU</name>
<sequence length="86" mass="9117">MPPLITGLILLVALAILRGLGRLFSSNHRCKGRNNGADYNTPGDAIASRLAHIGEDLYRWTGKAAVVPLGGMCVWAAVAFTVGRRG</sequence>
<dbReference type="Proteomes" id="UP000217676">
    <property type="component" value="Chromosome"/>
</dbReference>
<keyword evidence="2" id="KW-1185">Reference proteome</keyword>
<evidence type="ECO:0000313" key="2">
    <source>
        <dbReference type="Proteomes" id="UP000217676"/>
    </source>
</evidence>
<organism evidence="1 2">
    <name type="scientific">Streptomyces laurentii</name>
    <dbReference type="NCBI Taxonomy" id="39478"/>
    <lineage>
        <taxon>Bacteria</taxon>
        <taxon>Bacillati</taxon>
        <taxon>Actinomycetota</taxon>
        <taxon>Actinomycetes</taxon>
        <taxon>Kitasatosporales</taxon>
        <taxon>Streptomycetaceae</taxon>
        <taxon>Streptomyces</taxon>
    </lineage>
</organism>
<dbReference type="KEGG" id="slau:SLA_6698"/>
<dbReference type="AlphaFoldDB" id="A0A160P7Z3"/>
<evidence type="ECO:0000313" key="1">
    <source>
        <dbReference type="EMBL" id="BAU87564.1"/>
    </source>
</evidence>
<reference evidence="1 2" key="1">
    <citation type="journal article" date="2016" name="Genome Announc.">
        <title>Complete Genome Sequence of Thiostrepton-Producing Streptomyces laurentii ATCC 31255.</title>
        <authorList>
            <person name="Doi K."/>
            <person name="Fujino Y."/>
            <person name="Nagayoshi Y."/>
            <person name="Ohshima T."/>
            <person name="Ogata S."/>
        </authorList>
    </citation>
    <scope>NUCLEOTIDE SEQUENCE [LARGE SCALE GENOMIC DNA]</scope>
    <source>
        <strain evidence="1 2">ATCC 31255</strain>
    </source>
</reference>
<gene>
    <name evidence="1" type="ORF">SLA_6698</name>
</gene>